<keyword evidence="6" id="KW-0732">Signal</keyword>
<dbReference type="SUPFAM" id="SSF54534">
    <property type="entry name" value="FKBP-like"/>
    <property type="match status" value="1"/>
</dbReference>
<evidence type="ECO:0000256" key="6">
    <source>
        <dbReference type="SAM" id="SignalP"/>
    </source>
</evidence>
<reference evidence="8 9" key="1">
    <citation type="submission" date="2015-04" db="EMBL/GenBank/DDBJ databases">
        <title>Complete genome sequence of Schizopora paradoxa KUC8140, a cosmopolitan wood degrader in East Asia.</title>
        <authorList>
            <consortium name="DOE Joint Genome Institute"/>
            <person name="Min B."/>
            <person name="Park H."/>
            <person name="Jang Y."/>
            <person name="Kim J.-J."/>
            <person name="Kim K.H."/>
            <person name="Pangilinan J."/>
            <person name="Lipzen A."/>
            <person name="Riley R."/>
            <person name="Grigoriev I.V."/>
            <person name="Spatafora J.W."/>
            <person name="Choi I.-G."/>
        </authorList>
    </citation>
    <scope>NUCLEOTIDE SEQUENCE [LARGE SCALE GENOMIC DNA]</scope>
    <source>
        <strain evidence="8 9">KUC8140</strain>
    </source>
</reference>
<evidence type="ECO:0000256" key="1">
    <source>
        <dbReference type="ARBA" id="ARBA00000971"/>
    </source>
</evidence>
<dbReference type="EMBL" id="KQ085895">
    <property type="protein sequence ID" value="KLO18333.1"/>
    <property type="molecule type" value="Genomic_DNA"/>
</dbReference>
<dbReference type="OrthoDB" id="1902587at2759"/>
<sequence>MLLLSWLSLLLLIPAALSKTKKNIDIIDLKTDITYSPSMCTEKAEPGDTIRVHYTGRLYVNDQKFDSSFDRNAPFELTLGRGQVIKGWEEGLKGMCKNEKRTITIPADMAYGSRGFSDLIPPHSSLVFDVEMLNIKKGKPLHNEL</sequence>
<proteinExistence type="predicted"/>
<dbReference type="Gene3D" id="3.10.50.40">
    <property type="match status" value="1"/>
</dbReference>
<dbReference type="Pfam" id="PF00254">
    <property type="entry name" value="FKBP_C"/>
    <property type="match status" value="1"/>
</dbReference>
<gene>
    <name evidence="8" type="ORF">SCHPADRAFT_819937</name>
</gene>
<dbReference type="InterPro" id="IPR046357">
    <property type="entry name" value="PPIase_dom_sf"/>
</dbReference>
<dbReference type="PROSITE" id="PS50059">
    <property type="entry name" value="FKBP_PPIASE"/>
    <property type="match status" value="1"/>
</dbReference>
<dbReference type="InterPro" id="IPR001179">
    <property type="entry name" value="PPIase_FKBP_dom"/>
</dbReference>
<dbReference type="FunFam" id="3.10.50.40:FF:000006">
    <property type="entry name" value="Peptidyl-prolyl cis-trans isomerase"/>
    <property type="match status" value="1"/>
</dbReference>
<keyword evidence="4 5" id="KW-0413">Isomerase</keyword>
<dbReference type="AlphaFoldDB" id="A0A0H2S9C4"/>
<organism evidence="8 9">
    <name type="scientific">Schizopora paradoxa</name>
    <dbReference type="NCBI Taxonomy" id="27342"/>
    <lineage>
        <taxon>Eukaryota</taxon>
        <taxon>Fungi</taxon>
        <taxon>Dikarya</taxon>
        <taxon>Basidiomycota</taxon>
        <taxon>Agaricomycotina</taxon>
        <taxon>Agaricomycetes</taxon>
        <taxon>Hymenochaetales</taxon>
        <taxon>Schizoporaceae</taxon>
        <taxon>Schizopora</taxon>
    </lineage>
</organism>
<feature type="signal peptide" evidence="6">
    <location>
        <begin position="1"/>
        <end position="18"/>
    </location>
</feature>
<evidence type="ECO:0000313" key="8">
    <source>
        <dbReference type="EMBL" id="KLO18333.1"/>
    </source>
</evidence>
<evidence type="ECO:0000256" key="4">
    <source>
        <dbReference type="ARBA" id="ARBA00023235"/>
    </source>
</evidence>
<evidence type="ECO:0000259" key="7">
    <source>
        <dbReference type="PROSITE" id="PS50059"/>
    </source>
</evidence>
<dbReference type="InParanoid" id="A0A0H2S9C4"/>
<dbReference type="Proteomes" id="UP000053477">
    <property type="component" value="Unassembled WGS sequence"/>
</dbReference>
<feature type="domain" description="PPIase FKBP-type" evidence="7">
    <location>
        <begin position="47"/>
        <end position="136"/>
    </location>
</feature>
<evidence type="ECO:0000256" key="3">
    <source>
        <dbReference type="ARBA" id="ARBA00023110"/>
    </source>
</evidence>
<evidence type="ECO:0000256" key="2">
    <source>
        <dbReference type="ARBA" id="ARBA00013194"/>
    </source>
</evidence>
<protein>
    <recommendedName>
        <fullName evidence="2 5">peptidylprolyl isomerase</fullName>
        <ecNumber evidence="2 5">5.2.1.8</ecNumber>
    </recommendedName>
</protein>
<dbReference type="PANTHER" id="PTHR45779">
    <property type="entry name" value="PEPTIDYLPROLYL ISOMERASE"/>
    <property type="match status" value="1"/>
</dbReference>
<name>A0A0H2S9C4_9AGAM</name>
<evidence type="ECO:0000313" key="9">
    <source>
        <dbReference type="Proteomes" id="UP000053477"/>
    </source>
</evidence>
<keyword evidence="9" id="KW-1185">Reference proteome</keyword>
<dbReference type="PANTHER" id="PTHR45779:SF7">
    <property type="entry name" value="PEPTIDYLPROLYL ISOMERASE"/>
    <property type="match status" value="1"/>
</dbReference>
<feature type="chain" id="PRO_5005202486" description="peptidylprolyl isomerase" evidence="6">
    <location>
        <begin position="19"/>
        <end position="145"/>
    </location>
</feature>
<dbReference type="EC" id="5.2.1.8" evidence="2 5"/>
<dbReference type="GO" id="GO:0005783">
    <property type="term" value="C:endoplasmic reticulum"/>
    <property type="evidence" value="ECO:0007669"/>
    <property type="project" value="TreeGrafter"/>
</dbReference>
<dbReference type="GO" id="GO:0003755">
    <property type="term" value="F:peptidyl-prolyl cis-trans isomerase activity"/>
    <property type="evidence" value="ECO:0007669"/>
    <property type="project" value="UniProtKB-KW"/>
</dbReference>
<accession>A0A0H2S9C4</accession>
<dbReference type="STRING" id="27342.A0A0H2S9C4"/>
<comment type="catalytic activity">
    <reaction evidence="1 5">
        <text>[protein]-peptidylproline (omega=180) = [protein]-peptidylproline (omega=0)</text>
        <dbReference type="Rhea" id="RHEA:16237"/>
        <dbReference type="Rhea" id="RHEA-COMP:10747"/>
        <dbReference type="Rhea" id="RHEA-COMP:10748"/>
        <dbReference type="ChEBI" id="CHEBI:83833"/>
        <dbReference type="ChEBI" id="CHEBI:83834"/>
        <dbReference type="EC" id="5.2.1.8"/>
    </reaction>
</comment>
<evidence type="ECO:0000256" key="5">
    <source>
        <dbReference type="PROSITE-ProRule" id="PRU00277"/>
    </source>
</evidence>
<keyword evidence="3 5" id="KW-0697">Rotamase</keyword>
<dbReference type="InterPro" id="IPR044609">
    <property type="entry name" value="FKBP2/11"/>
</dbReference>